<reference evidence="3 4" key="1">
    <citation type="submission" date="2020-08" db="EMBL/GenBank/DDBJ databases">
        <title>Genomic Encyclopedia of Type Strains, Phase IV (KMG-IV): sequencing the most valuable type-strain genomes for metagenomic binning, comparative biology and taxonomic classification.</title>
        <authorList>
            <person name="Goeker M."/>
        </authorList>
    </citation>
    <scope>NUCLEOTIDE SEQUENCE [LARGE SCALE GENOMIC DNA]</scope>
    <source>
        <strain evidence="3 4">DSM 27521</strain>
    </source>
</reference>
<accession>A0A7W8KG20</accession>
<dbReference type="InterPro" id="IPR042070">
    <property type="entry name" value="PucR_C-HTH_sf"/>
</dbReference>
<evidence type="ECO:0000259" key="1">
    <source>
        <dbReference type="Pfam" id="PF07905"/>
    </source>
</evidence>
<evidence type="ECO:0000313" key="4">
    <source>
        <dbReference type="Proteomes" id="UP000539473"/>
    </source>
</evidence>
<dbReference type="PANTHER" id="PTHR33744:SF1">
    <property type="entry name" value="DNA-BINDING TRANSCRIPTIONAL ACTIVATOR ADER"/>
    <property type="match status" value="1"/>
</dbReference>
<organism evidence="3 4">
    <name type="scientific">Deinococcus metalli</name>
    <dbReference type="NCBI Taxonomy" id="1141878"/>
    <lineage>
        <taxon>Bacteria</taxon>
        <taxon>Thermotogati</taxon>
        <taxon>Deinococcota</taxon>
        <taxon>Deinococci</taxon>
        <taxon>Deinococcales</taxon>
        <taxon>Deinococcaceae</taxon>
        <taxon>Deinococcus</taxon>
    </lineage>
</organism>
<sequence length="250" mass="27045">MPCPPTVRYAVTRQALPTLREVLALPAFAGADVLSRSGLERAVAWVHVSEVLDAARFLSGGELLLSTGLELSRITPDAGVAYLRSLAEGGAHGLALELVGPLREVPEDVVAEARRLAFPLVVFRHEVRFADLTRAALERILARGVPDVAGGLDSVLMALRETGRAGAFREAQLGPLLGLPERARGTLLGTLDALMAGQFNIAQVARTLGVRRQTVYYRLEQLRALLGDLDDPRRRLALQLALDLTRDHGR</sequence>
<feature type="domain" description="Purine catabolism PurC-like" evidence="1">
    <location>
        <begin position="21"/>
        <end position="140"/>
    </location>
</feature>
<evidence type="ECO:0000313" key="3">
    <source>
        <dbReference type="EMBL" id="MBB5375884.1"/>
    </source>
</evidence>
<dbReference type="Pfam" id="PF07905">
    <property type="entry name" value="PucR"/>
    <property type="match status" value="1"/>
</dbReference>
<dbReference type="Proteomes" id="UP000539473">
    <property type="component" value="Unassembled WGS sequence"/>
</dbReference>
<dbReference type="RefSeq" id="WP_229831841.1">
    <property type="nucleotide sequence ID" value="NZ_BNAJ01000002.1"/>
</dbReference>
<name>A0A7W8KG20_9DEIO</name>
<proteinExistence type="predicted"/>
<dbReference type="InterPro" id="IPR051448">
    <property type="entry name" value="CdaR-like_regulators"/>
</dbReference>
<protein>
    <submittedName>
        <fullName evidence="3">Purine catabolism regulator</fullName>
    </submittedName>
</protein>
<dbReference type="Pfam" id="PF13556">
    <property type="entry name" value="HTH_30"/>
    <property type="match status" value="1"/>
</dbReference>
<evidence type="ECO:0000259" key="2">
    <source>
        <dbReference type="Pfam" id="PF13556"/>
    </source>
</evidence>
<feature type="domain" description="PucR C-terminal helix-turn-helix" evidence="2">
    <location>
        <begin position="187"/>
        <end position="243"/>
    </location>
</feature>
<dbReference type="PANTHER" id="PTHR33744">
    <property type="entry name" value="CARBOHYDRATE DIACID REGULATOR"/>
    <property type="match status" value="1"/>
</dbReference>
<gene>
    <name evidence="3" type="ORF">HNQ07_001341</name>
</gene>
<dbReference type="Gene3D" id="1.10.10.2840">
    <property type="entry name" value="PucR C-terminal helix-turn-helix domain"/>
    <property type="match status" value="1"/>
</dbReference>
<comment type="caution">
    <text evidence="3">The sequence shown here is derived from an EMBL/GenBank/DDBJ whole genome shotgun (WGS) entry which is preliminary data.</text>
</comment>
<dbReference type="AlphaFoldDB" id="A0A7W8KG20"/>
<dbReference type="EMBL" id="JACHFK010000002">
    <property type="protein sequence ID" value="MBB5375884.1"/>
    <property type="molecule type" value="Genomic_DNA"/>
</dbReference>
<dbReference type="InterPro" id="IPR012914">
    <property type="entry name" value="PucR_dom"/>
</dbReference>
<dbReference type="InterPro" id="IPR025736">
    <property type="entry name" value="PucR_C-HTH_dom"/>
</dbReference>